<dbReference type="EMBL" id="CP136920">
    <property type="protein sequence ID" value="WOO43592.1"/>
    <property type="molecule type" value="Genomic_DNA"/>
</dbReference>
<organism evidence="1 2">
    <name type="scientific">Rubellicoccus peritrichatus</name>
    <dbReference type="NCBI Taxonomy" id="3080537"/>
    <lineage>
        <taxon>Bacteria</taxon>
        <taxon>Pseudomonadati</taxon>
        <taxon>Verrucomicrobiota</taxon>
        <taxon>Opitutia</taxon>
        <taxon>Puniceicoccales</taxon>
        <taxon>Cerasicoccaceae</taxon>
        <taxon>Rubellicoccus</taxon>
    </lineage>
</organism>
<name>A0AAQ3QY04_9BACT</name>
<evidence type="ECO:0000313" key="2">
    <source>
        <dbReference type="Proteomes" id="UP001304300"/>
    </source>
</evidence>
<dbReference type="KEGG" id="puo:RZN69_10880"/>
<accession>A0AAQ3QY04</accession>
<reference evidence="1 2" key="1">
    <citation type="submission" date="2023-10" db="EMBL/GenBank/DDBJ databases">
        <title>Rubellicoccus peritrichatus gen. nov., sp. nov., isolated from an algae of coral reef tank.</title>
        <authorList>
            <person name="Luo J."/>
        </authorList>
    </citation>
    <scope>NUCLEOTIDE SEQUENCE [LARGE SCALE GENOMIC DNA]</scope>
    <source>
        <strain evidence="1 2">CR14</strain>
    </source>
</reference>
<dbReference type="RefSeq" id="WP_317836154.1">
    <property type="nucleotide sequence ID" value="NZ_CP136920.1"/>
</dbReference>
<sequence length="307" mass="33304">MSLLFFGAIANAGITPGSNSSIATEVFELETGWNAIEPTIEPDQPEADIIFADLPVGAQVYAYFPNENPSSFVNDGAKPVWRGGSWSRWTNLAPDNELNDLGGVVAKIPLIIYTPEPATLTLDGVPVATVPDDGVYEFDLRALAVNPDGEVTFEDFFLGGTMPKAVFDLDDGHWREIPLDTVIQHGRAYWFYHEDAVSYEGVINFRNLRRDGVSLGSGFATVDYQGTTDGVGLVLEKVSGDLAVEFGDGFLADGFTALDSTHELTAVGTPFVSRLQFRISDNNSSGHALIEITDSFGIIGRYVLIQR</sequence>
<dbReference type="Proteomes" id="UP001304300">
    <property type="component" value="Chromosome"/>
</dbReference>
<evidence type="ECO:0000313" key="1">
    <source>
        <dbReference type="EMBL" id="WOO43592.1"/>
    </source>
</evidence>
<keyword evidence="2" id="KW-1185">Reference proteome</keyword>
<gene>
    <name evidence="1" type="ORF">RZN69_10880</name>
</gene>
<protein>
    <submittedName>
        <fullName evidence="1">Uncharacterized protein</fullName>
    </submittedName>
</protein>
<proteinExistence type="predicted"/>
<dbReference type="AlphaFoldDB" id="A0AAQ3QY04"/>